<reference evidence="10 11" key="1">
    <citation type="journal article" date="2011" name="J. Gen. Appl. Microbiol.">
        <title>Draft genome sequencing of the enigmatic basidiomycete Mixia osmundae.</title>
        <authorList>
            <person name="Nishida H."/>
            <person name="Nagatsuka Y."/>
            <person name="Sugiyama J."/>
        </authorList>
    </citation>
    <scope>NUCLEOTIDE SEQUENCE [LARGE SCALE GENOMIC DNA]</scope>
    <source>
        <strain evidence="11">CBS 9802 / IAM 14324 / JCM 22182 / KY 12970</strain>
    </source>
</reference>
<dbReference type="eggNOG" id="KOG2460">
    <property type="taxonomic scope" value="Eukaryota"/>
</dbReference>
<proteinExistence type="inferred from homology"/>
<name>G7E0J1_MIXOS</name>
<dbReference type="AlphaFoldDB" id="G7E0J1"/>
<dbReference type="Proteomes" id="UP000009131">
    <property type="component" value="Unassembled WGS sequence"/>
</dbReference>
<dbReference type="GO" id="GO:0005047">
    <property type="term" value="F:signal recognition particle binding"/>
    <property type="evidence" value="ECO:0007669"/>
    <property type="project" value="InterPro"/>
</dbReference>
<dbReference type="GO" id="GO:0030942">
    <property type="term" value="F:endoplasmic reticulum signal peptide binding"/>
    <property type="evidence" value="ECO:0007669"/>
    <property type="project" value="InterPro"/>
</dbReference>
<dbReference type="CDD" id="cd15481">
    <property type="entry name" value="SRP68-RBD"/>
    <property type="match status" value="1"/>
</dbReference>
<protein>
    <recommendedName>
        <fullName evidence="9">Signal recognition particle subunit SRP68</fullName>
    </recommendedName>
</protein>
<accession>G7E0J1</accession>
<evidence type="ECO:0000256" key="8">
    <source>
        <dbReference type="ARBA" id="ARBA00023274"/>
    </source>
</evidence>
<dbReference type="Gene3D" id="1.10.3450.40">
    <property type="entry name" value="Signal recognition particle, SRP68 subunit, RNA-binding domain"/>
    <property type="match status" value="1"/>
</dbReference>
<evidence type="ECO:0000256" key="2">
    <source>
        <dbReference type="ARBA" id="ARBA00004604"/>
    </source>
</evidence>
<keyword evidence="8" id="KW-0687">Ribonucleoprotein</keyword>
<evidence type="ECO:0000313" key="11">
    <source>
        <dbReference type="Proteomes" id="UP000009131"/>
    </source>
</evidence>
<keyword evidence="6" id="KW-0733">Signal recognition particle</keyword>
<dbReference type="InterPro" id="IPR038253">
    <property type="entry name" value="SRP68_N_sf"/>
</dbReference>
<comment type="subcellular location">
    <subcellularLocation>
        <location evidence="1">Cytoplasm</location>
    </subcellularLocation>
    <subcellularLocation>
        <location evidence="2">Nucleus</location>
        <location evidence="2">Nucleolus</location>
    </subcellularLocation>
</comment>
<sequence>MAAEDVSATSIHVPVLRLLSDRRKTYGLRHLDYDSYSHHLSGRIAHLRSATQLTQATSKGRKFAAKSITDAHVQRDQRALEVVLWEAERAWARYWSIISSKTTEKGKAKQRSRAISRLKRSVKHAAHYVALVEAACEPITRVQARAYHSFLKGSLAIEQNDAKTASIQLALSRECFETLLGSQASDDARPPDGLQDDHARAMAEEFLEDVEPLQRYATALASRAGSPVQVTDELKETHSPGHAQLLSRCTTQLREQNKAGKSEEAGPASIVWRDDRLPIRDPDLSRALAKALKSNEALTATRAGKISLARFDRALAAWGAAEEFARQLVEDQETALARSSGAMGASARLESTLDSSRKVRDFVVYQVLSIRLERDAQLARTRLAKTSVVSSKSGKRTRKEVMKQLKSLSIIVKLIDAAQQSLTHLSQLALIEEDFALSADAQHAIYFARAEKALFMAKTYAALDRYPESLSLLSRAEIFTRQAKTSSSQEAVHASTGFTTRVLVYNPASFAWIEKEIQEDYRSVTSDFYTATKGGKEPVSNLAGMDDLTIESEQPKGETFLDIVYNYACQPSLTPAAPQDVAMQEVDSASETVTEPVASVTAPVQKQAGGIWGLFGRRT</sequence>
<evidence type="ECO:0000313" key="10">
    <source>
        <dbReference type="EMBL" id="GAA96351.1"/>
    </source>
</evidence>
<dbReference type="STRING" id="764103.G7E0J1"/>
<gene>
    <name evidence="10" type="primary">Mo03017</name>
    <name evidence="10" type="ORF">E5Q_03017</name>
</gene>
<dbReference type="PANTHER" id="PTHR12860">
    <property type="entry name" value="SIGNAL RECOGNITION PARTICLE 68 KDA PROTEIN"/>
    <property type="match status" value="1"/>
</dbReference>
<reference evidence="10 11" key="2">
    <citation type="journal article" date="2012" name="Open Biol.">
        <title>Characteristics of nucleosomes and linker DNA regions on the genome of the basidiomycete Mixia osmundae revealed by mono- and dinucleosome mapping.</title>
        <authorList>
            <person name="Nishida H."/>
            <person name="Kondo S."/>
            <person name="Matsumoto T."/>
            <person name="Suzuki Y."/>
            <person name="Yoshikawa H."/>
            <person name="Taylor T.D."/>
            <person name="Sugiyama J."/>
        </authorList>
    </citation>
    <scope>NUCLEOTIDE SEQUENCE [LARGE SCALE GENOMIC DNA]</scope>
    <source>
        <strain evidence="11">CBS 9802 / IAM 14324 / JCM 22182 / KY 12970</strain>
    </source>
</reference>
<evidence type="ECO:0000256" key="9">
    <source>
        <dbReference type="ARBA" id="ARBA00029498"/>
    </source>
</evidence>
<keyword evidence="7" id="KW-0539">Nucleus</keyword>
<evidence type="ECO:0000256" key="1">
    <source>
        <dbReference type="ARBA" id="ARBA00004496"/>
    </source>
</evidence>
<dbReference type="OMA" id="DERFIHI"/>
<organism evidence="10 11">
    <name type="scientific">Mixia osmundae (strain CBS 9802 / IAM 14324 / JCM 22182 / KY 12970)</name>
    <dbReference type="NCBI Taxonomy" id="764103"/>
    <lineage>
        <taxon>Eukaryota</taxon>
        <taxon>Fungi</taxon>
        <taxon>Dikarya</taxon>
        <taxon>Basidiomycota</taxon>
        <taxon>Pucciniomycotina</taxon>
        <taxon>Mixiomycetes</taxon>
        <taxon>Mixiales</taxon>
        <taxon>Mixiaceae</taxon>
        <taxon>Mixia</taxon>
    </lineage>
</organism>
<dbReference type="GO" id="GO:0006614">
    <property type="term" value="P:SRP-dependent cotranslational protein targeting to membrane"/>
    <property type="evidence" value="ECO:0007669"/>
    <property type="project" value="InterPro"/>
</dbReference>
<comment type="caution">
    <text evidence="10">The sequence shown here is derived from an EMBL/GenBank/DDBJ whole genome shotgun (WGS) entry which is preliminary data.</text>
</comment>
<keyword evidence="5" id="KW-0694">RNA-binding</keyword>
<dbReference type="InParanoid" id="G7E0J1"/>
<dbReference type="PANTHER" id="PTHR12860:SF0">
    <property type="entry name" value="SIGNAL RECOGNITION PARTICLE SUBUNIT SRP68"/>
    <property type="match status" value="1"/>
</dbReference>
<dbReference type="EMBL" id="BABT02000078">
    <property type="protein sequence ID" value="GAA96351.1"/>
    <property type="molecule type" value="Genomic_DNA"/>
</dbReference>
<dbReference type="HOGENOM" id="CLU_441508_0_0_1"/>
<dbReference type="GO" id="GO:0005786">
    <property type="term" value="C:signal recognition particle, endoplasmic reticulum targeting"/>
    <property type="evidence" value="ECO:0007669"/>
    <property type="project" value="UniProtKB-KW"/>
</dbReference>
<dbReference type="RefSeq" id="XP_014566945.1">
    <property type="nucleotide sequence ID" value="XM_014711459.1"/>
</dbReference>
<dbReference type="GO" id="GO:0005730">
    <property type="term" value="C:nucleolus"/>
    <property type="evidence" value="ECO:0007669"/>
    <property type="project" value="UniProtKB-SubCell"/>
</dbReference>
<keyword evidence="11" id="KW-1185">Reference proteome</keyword>
<dbReference type="Pfam" id="PF16969">
    <property type="entry name" value="SRP68"/>
    <property type="match status" value="1"/>
</dbReference>
<dbReference type="InterPro" id="IPR034652">
    <property type="entry name" value="SRP68-RBD"/>
</dbReference>
<keyword evidence="4" id="KW-0963">Cytoplasm</keyword>
<comment type="similarity">
    <text evidence="3">Belongs to the SRP68 family.</text>
</comment>
<evidence type="ECO:0000256" key="7">
    <source>
        <dbReference type="ARBA" id="ARBA00023242"/>
    </source>
</evidence>
<evidence type="ECO:0000256" key="5">
    <source>
        <dbReference type="ARBA" id="ARBA00022884"/>
    </source>
</evidence>
<evidence type="ECO:0000256" key="6">
    <source>
        <dbReference type="ARBA" id="ARBA00023135"/>
    </source>
</evidence>
<dbReference type="InterPro" id="IPR026258">
    <property type="entry name" value="SRP68"/>
</dbReference>
<dbReference type="OrthoDB" id="10255118at2759"/>
<evidence type="ECO:0000256" key="4">
    <source>
        <dbReference type="ARBA" id="ARBA00022490"/>
    </source>
</evidence>
<dbReference type="GO" id="GO:0008312">
    <property type="term" value="F:7S RNA binding"/>
    <property type="evidence" value="ECO:0007669"/>
    <property type="project" value="InterPro"/>
</dbReference>
<evidence type="ECO:0000256" key="3">
    <source>
        <dbReference type="ARBA" id="ARBA00009352"/>
    </source>
</evidence>
<dbReference type="FunCoup" id="G7E0J1">
    <property type="interactions" value="591"/>
</dbReference>